<comment type="caution">
    <text evidence="1">The sequence shown here is derived from an EMBL/GenBank/DDBJ whole genome shotgun (WGS) entry which is preliminary data.</text>
</comment>
<dbReference type="RefSeq" id="WP_254162046.1">
    <property type="nucleotide sequence ID" value="NZ_JAHESF010000005.1"/>
</dbReference>
<protein>
    <submittedName>
        <fullName evidence="1">Uncharacterized protein</fullName>
    </submittedName>
</protein>
<accession>A0AAP2DHY1</accession>
<proteinExistence type="predicted"/>
<name>A0AAP2DHY1_9BACT</name>
<organism evidence="1 2">
    <name type="scientific">Chryseosolibacter histidini</name>
    <dbReference type="NCBI Taxonomy" id="2782349"/>
    <lineage>
        <taxon>Bacteria</taxon>
        <taxon>Pseudomonadati</taxon>
        <taxon>Bacteroidota</taxon>
        <taxon>Cytophagia</taxon>
        <taxon>Cytophagales</taxon>
        <taxon>Chryseotaleaceae</taxon>
        <taxon>Chryseosolibacter</taxon>
    </lineage>
</organism>
<evidence type="ECO:0000313" key="2">
    <source>
        <dbReference type="Proteomes" id="UP001319200"/>
    </source>
</evidence>
<dbReference type="EMBL" id="JAHESF010000005">
    <property type="protein sequence ID" value="MBT1696691.1"/>
    <property type="molecule type" value="Genomic_DNA"/>
</dbReference>
<evidence type="ECO:0000313" key="1">
    <source>
        <dbReference type="EMBL" id="MBT1696691.1"/>
    </source>
</evidence>
<gene>
    <name evidence="1" type="ORF">KK083_07390</name>
</gene>
<reference evidence="1 2" key="1">
    <citation type="submission" date="2021-05" db="EMBL/GenBank/DDBJ databases">
        <title>A Polyphasic approach of four new species of the genus Ohtaekwangia: Ohtaekwangia histidinii sp. nov., Ohtaekwangia cretensis sp. nov., Ohtaekwangia indiensis sp. nov., Ohtaekwangia reichenbachii sp. nov. from diverse environment.</title>
        <authorList>
            <person name="Octaviana S."/>
        </authorList>
    </citation>
    <scope>NUCLEOTIDE SEQUENCE [LARGE SCALE GENOMIC DNA]</scope>
    <source>
        <strain evidence="1 2">PWU4</strain>
    </source>
</reference>
<dbReference type="AlphaFoldDB" id="A0AAP2DHY1"/>
<keyword evidence="2" id="KW-1185">Reference proteome</keyword>
<sequence length="131" mass="14572">MDDLIIKVPLTAQQTKKILVLLRASATAEEDVIINSLANALRAEEMRNEILDKVRRVLMGIKPKITDPSAILERHYLIANIGLSSDQVRYVLPEKFNGILASYKDPDRVSGSECGKCQTVKDCVDLIHGKL</sequence>
<dbReference type="Proteomes" id="UP001319200">
    <property type="component" value="Unassembled WGS sequence"/>
</dbReference>